<dbReference type="EMBL" id="BSTX01000003">
    <property type="protein sequence ID" value="GLZ79710.1"/>
    <property type="molecule type" value="Genomic_DNA"/>
</dbReference>
<name>A0A9W6SPN3_9ACTN</name>
<comment type="caution">
    <text evidence="2">The sequence shown here is derived from an EMBL/GenBank/DDBJ whole genome shotgun (WGS) entry which is preliminary data.</text>
</comment>
<evidence type="ECO:0000313" key="3">
    <source>
        <dbReference type="Proteomes" id="UP001165079"/>
    </source>
</evidence>
<feature type="signal peptide" evidence="1">
    <location>
        <begin position="1"/>
        <end position="21"/>
    </location>
</feature>
<evidence type="ECO:0000313" key="2">
    <source>
        <dbReference type="EMBL" id="GLZ79710.1"/>
    </source>
</evidence>
<keyword evidence="3" id="KW-1185">Reference proteome</keyword>
<evidence type="ECO:0000256" key="1">
    <source>
        <dbReference type="SAM" id="SignalP"/>
    </source>
</evidence>
<keyword evidence="1" id="KW-0732">Signal</keyword>
<organism evidence="2 3">
    <name type="scientific">Actinorhabdospora filicis</name>
    <dbReference type="NCBI Taxonomy" id="1785913"/>
    <lineage>
        <taxon>Bacteria</taxon>
        <taxon>Bacillati</taxon>
        <taxon>Actinomycetota</taxon>
        <taxon>Actinomycetes</taxon>
        <taxon>Micromonosporales</taxon>
        <taxon>Micromonosporaceae</taxon>
        <taxon>Actinorhabdospora</taxon>
    </lineage>
</organism>
<protein>
    <recommendedName>
        <fullName evidence="4">Lipoprotein</fullName>
    </recommendedName>
</protein>
<gene>
    <name evidence="2" type="ORF">Afil01_45170</name>
</gene>
<evidence type="ECO:0008006" key="4">
    <source>
        <dbReference type="Google" id="ProtNLM"/>
    </source>
</evidence>
<proteinExistence type="predicted"/>
<dbReference type="PROSITE" id="PS51257">
    <property type="entry name" value="PROKAR_LIPOPROTEIN"/>
    <property type="match status" value="1"/>
</dbReference>
<dbReference type="RefSeq" id="WP_285664859.1">
    <property type="nucleotide sequence ID" value="NZ_BSTX01000003.1"/>
</dbReference>
<reference evidence="2" key="1">
    <citation type="submission" date="2023-03" db="EMBL/GenBank/DDBJ databases">
        <title>Actinorhabdospora filicis NBRC 111898.</title>
        <authorList>
            <person name="Ichikawa N."/>
            <person name="Sato H."/>
            <person name="Tonouchi N."/>
        </authorList>
    </citation>
    <scope>NUCLEOTIDE SEQUENCE</scope>
    <source>
        <strain evidence="2">NBRC 111898</strain>
    </source>
</reference>
<sequence>MSRRRARLAALALAVPLLLSACEKEAPSPAPSDSAAAAPGVEGARANLRTSNVAFEIVLKDATGEKTVLTASGTESPGLALLWKQSEDGTETSVHVNGPDIWTTTTSGGTWGTGWAHYANQSEGVRILGQFSATDLAALLIETAGDFQPTNTGTHRAVLTWSDVYPDTAGLLARMTKGLNVSAPERPIKTSDVEVTITDGRVSRLAVVSGEVTVLAVTFTPVQAMPETKPNGAVTEVAENPVVL</sequence>
<feature type="chain" id="PRO_5040890515" description="Lipoprotein" evidence="1">
    <location>
        <begin position="22"/>
        <end position="244"/>
    </location>
</feature>
<dbReference type="AlphaFoldDB" id="A0A9W6SPN3"/>
<dbReference type="Proteomes" id="UP001165079">
    <property type="component" value="Unassembled WGS sequence"/>
</dbReference>
<accession>A0A9W6SPN3</accession>